<dbReference type="PANTHER" id="PTHR22916:SF3">
    <property type="entry name" value="UDP-GLCNAC:BETAGAL BETA-1,3-N-ACETYLGLUCOSAMINYLTRANSFERASE-LIKE PROTEIN 1"/>
    <property type="match status" value="1"/>
</dbReference>
<proteinExistence type="predicted"/>
<dbReference type="Pfam" id="PF00535">
    <property type="entry name" value="Glycos_transf_2"/>
    <property type="match status" value="1"/>
</dbReference>
<evidence type="ECO:0000313" key="2">
    <source>
        <dbReference type="EMBL" id="RLT81052.1"/>
    </source>
</evidence>
<dbReference type="SUPFAM" id="SSF53448">
    <property type="entry name" value="Nucleotide-diphospho-sugar transferases"/>
    <property type="match status" value="1"/>
</dbReference>
<protein>
    <submittedName>
        <fullName evidence="2">Glycosyltransferase</fullName>
    </submittedName>
</protein>
<dbReference type="RefSeq" id="WP_121765622.1">
    <property type="nucleotide sequence ID" value="NZ_CAKOCY010000005.1"/>
</dbReference>
<dbReference type="STRING" id="1235814.GCA_000613385_04915"/>
<reference evidence="2 3" key="1">
    <citation type="submission" date="2018-09" db="EMBL/GenBank/DDBJ databases">
        <title>Murine metabolic-syndrome-specific gut microbial biobank.</title>
        <authorList>
            <person name="Liu C."/>
        </authorList>
    </citation>
    <scope>NUCLEOTIDE SEQUENCE [LARGE SCALE GENOMIC DNA]</scope>
    <source>
        <strain evidence="2 3">0.1X-D8-26</strain>
    </source>
</reference>
<name>A0A3L7Z821_9BACE</name>
<dbReference type="PANTHER" id="PTHR22916">
    <property type="entry name" value="GLYCOSYLTRANSFERASE"/>
    <property type="match status" value="1"/>
</dbReference>
<comment type="caution">
    <text evidence="2">The sequence shown here is derived from an EMBL/GenBank/DDBJ whole genome shotgun (WGS) entry which is preliminary data.</text>
</comment>
<gene>
    <name evidence="2" type="ORF">D7Y07_05110</name>
</gene>
<evidence type="ECO:0000313" key="3">
    <source>
        <dbReference type="Proteomes" id="UP000267159"/>
    </source>
</evidence>
<dbReference type="Proteomes" id="UP000267159">
    <property type="component" value="Unassembled WGS sequence"/>
</dbReference>
<evidence type="ECO:0000259" key="1">
    <source>
        <dbReference type="Pfam" id="PF00535"/>
    </source>
</evidence>
<organism evidence="2 3">
    <name type="scientific">Bacteroides acidifaciens</name>
    <dbReference type="NCBI Taxonomy" id="85831"/>
    <lineage>
        <taxon>Bacteria</taxon>
        <taxon>Pseudomonadati</taxon>
        <taxon>Bacteroidota</taxon>
        <taxon>Bacteroidia</taxon>
        <taxon>Bacteroidales</taxon>
        <taxon>Bacteroidaceae</taxon>
        <taxon>Bacteroides</taxon>
    </lineage>
</organism>
<keyword evidence="2" id="KW-0808">Transferase</keyword>
<dbReference type="Gene3D" id="3.90.550.10">
    <property type="entry name" value="Spore Coat Polysaccharide Biosynthesis Protein SpsA, Chain A"/>
    <property type="match status" value="1"/>
</dbReference>
<dbReference type="GO" id="GO:0016758">
    <property type="term" value="F:hexosyltransferase activity"/>
    <property type="evidence" value="ECO:0007669"/>
    <property type="project" value="UniProtKB-ARBA"/>
</dbReference>
<sequence length="283" mass="32906">MKAFTVFMPVHNTDAYLNEAIESVLKQDYEDFDFLIIDDGSTDKSKEIIMSYSDPRIKFISAPHDYIATLNMGLEVASGEYIAHFDSDDIMPSNRLSIQLDFIRSHPDIDVCGGYIEMFGNINEIITWYPLTHREITNFFLWGSPVVHGTSCIKKEFIVRNNLQYSDDYIYCEDYKLWVDIAKAGGKFANIPETLLQYRCHRAQVSTQHHSEQKNGSLIVRQEAIEWFVSNIEKNTSLGMEVVEKFLPSWNFLNMHNMLTPETYVRTIYEIVDKLRDRKIINV</sequence>
<dbReference type="InterPro" id="IPR001173">
    <property type="entry name" value="Glyco_trans_2-like"/>
</dbReference>
<feature type="domain" description="Glycosyltransferase 2-like" evidence="1">
    <location>
        <begin position="5"/>
        <end position="153"/>
    </location>
</feature>
<dbReference type="AlphaFoldDB" id="A0A3L7Z821"/>
<dbReference type="EMBL" id="RAZM01000010">
    <property type="protein sequence ID" value="RLT81052.1"/>
    <property type="molecule type" value="Genomic_DNA"/>
</dbReference>
<accession>A0A3L7Z821</accession>
<dbReference type="InterPro" id="IPR029044">
    <property type="entry name" value="Nucleotide-diphossugar_trans"/>
</dbReference>